<feature type="transmembrane region" description="Helical" evidence="7">
    <location>
        <begin position="218"/>
        <end position="240"/>
    </location>
</feature>
<evidence type="ECO:0000256" key="7">
    <source>
        <dbReference type="RuleBase" id="RU363032"/>
    </source>
</evidence>
<dbReference type="InterPro" id="IPR000515">
    <property type="entry name" value="MetI-like"/>
</dbReference>
<comment type="caution">
    <text evidence="9">The sequence shown here is derived from an EMBL/GenBank/DDBJ whole genome shotgun (WGS) entry which is preliminary data.</text>
</comment>
<evidence type="ECO:0000256" key="3">
    <source>
        <dbReference type="ARBA" id="ARBA00022475"/>
    </source>
</evidence>
<dbReference type="Gene3D" id="1.10.3720.10">
    <property type="entry name" value="MetI-like"/>
    <property type="match status" value="1"/>
</dbReference>
<keyword evidence="3" id="KW-1003">Cell membrane</keyword>
<evidence type="ECO:0000256" key="4">
    <source>
        <dbReference type="ARBA" id="ARBA00022692"/>
    </source>
</evidence>
<protein>
    <submittedName>
        <fullName evidence="9">Sugar ABC transporter permease</fullName>
    </submittedName>
</protein>
<evidence type="ECO:0000313" key="9">
    <source>
        <dbReference type="EMBL" id="MEM5948283.1"/>
    </source>
</evidence>
<evidence type="ECO:0000256" key="2">
    <source>
        <dbReference type="ARBA" id="ARBA00022448"/>
    </source>
</evidence>
<sequence length="308" mass="35015">MSSAIVATGKKKLNIYKKEAAFGYLLISPWLIGFLCFMLAPLVGVILISFMRWDLITSPHWVGIENYKKLFQDPLFWQSLKVTLIYAAGRVPLGILTALVTALLLNQKVKFIGFWRVVYYMPVVLPPVAISLIWMWIYNGQYGVINSIIHGLFGIQGPQWLNDPVLVLPALMVMAVWSAAGRNMIIYLSGLQGISNELYEAAIIDGASSWTRFWKITLPMLTPVIFFHMVTGMIETFQLFTQAYVMTEGGPNNASLFFNYYLYQKGFQQYQMGYAAAMSWVIFLLIVGLTLLIFRSSKAWVYYEAEVK</sequence>
<evidence type="ECO:0000313" key="10">
    <source>
        <dbReference type="Proteomes" id="UP001466331"/>
    </source>
</evidence>
<keyword evidence="4 7" id="KW-0812">Transmembrane</keyword>
<dbReference type="Pfam" id="PF00528">
    <property type="entry name" value="BPD_transp_1"/>
    <property type="match status" value="1"/>
</dbReference>
<dbReference type="InterPro" id="IPR051393">
    <property type="entry name" value="ABC_transporter_permease"/>
</dbReference>
<feature type="transmembrane region" description="Helical" evidence="7">
    <location>
        <begin position="21"/>
        <end position="51"/>
    </location>
</feature>
<organism evidence="9 10">
    <name type="scientific">Rarispira pelagica</name>
    <dbReference type="NCBI Taxonomy" id="3141764"/>
    <lineage>
        <taxon>Bacteria</taxon>
        <taxon>Pseudomonadati</taxon>
        <taxon>Spirochaetota</taxon>
        <taxon>Spirochaetia</taxon>
        <taxon>Winmispirales</taxon>
        <taxon>Winmispiraceae</taxon>
        <taxon>Rarispira</taxon>
    </lineage>
</organism>
<evidence type="ECO:0000256" key="6">
    <source>
        <dbReference type="ARBA" id="ARBA00023136"/>
    </source>
</evidence>
<dbReference type="Proteomes" id="UP001466331">
    <property type="component" value="Unassembled WGS sequence"/>
</dbReference>
<dbReference type="CDD" id="cd06261">
    <property type="entry name" value="TM_PBP2"/>
    <property type="match status" value="1"/>
</dbReference>
<comment type="subcellular location">
    <subcellularLocation>
        <location evidence="1 7">Cell membrane</location>
        <topology evidence="1 7">Multi-pass membrane protein</topology>
    </subcellularLocation>
</comment>
<evidence type="ECO:0000256" key="5">
    <source>
        <dbReference type="ARBA" id="ARBA00022989"/>
    </source>
</evidence>
<proteinExistence type="inferred from homology"/>
<dbReference type="RefSeq" id="WP_420069736.1">
    <property type="nucleotide sequence ID" value="NZ_JBCHKQ010000003.1"/>
</dbReference>
<accession>A0ABU9UC91</accession>
<evidence type="ECO:0000256" key="1">
    <source>
        <dbReference type="ARBA" id="ARBA00004651"/>
    </source>
</evidence>
<feature type="domain" description="ABC transmembrane type-1" evidence="8">
    <location>
        <begin position="80"/>
        <end position="293"/>
    </location>
</feature>
<reference evidence="9 10" key="1">
    <citation type="submission" date="2024-03" db="EMBL/GenBank/DDBJ databases">
        <title>Ignisphaera cupida sp. nov., a hyperthermophilic hydrolytic archaeon from a hot spring of Kamchatka, and proposal of Ignisphaeraceae fam. nov.</title>
        <authorList>
            <person name="Podosokorskaya O.A."/>
            <person name="Elcheninov A.G."/>
            <person name="Maltseva A.I."/>
            <person name="Zayulina K.S."/>
            <person name="Novikov A."/>
            <person name="Merkel A.Y."/>
        </authorList>
    </citation>
    <scope>NUCLEOTIDE SEQUENCE [LARGE SCALE GENOMIC DNA]</scope>
    <source>
        <strain evidence="9 10">38H-sp</strain>
    </source>
</reference>
<dbReference type="EMBL" id="JBCHKQ010000003">
    <property type="protein sequence ID" value="MEM5948283.1"/>
    <property type="molecule type" value="Genomic_DNA"/>
</dbReference>
<feature type="transmembrane region" description="Helical" evidence="7">
    <location>
        <begin position="272"/>
        <end position="294"/>
    </location>
</feature>
<name>A0ABU9UC91_9SPIR</name>
<evidence type="ECO:0000259" key="8">
    <source>
        <dbReference type="PROSITE" id="PS50928"/>
    </source>
</evidence>
<feature type="transmembrane region" description="Helical" evidence="7">
    <location>
        <begin position="166"/>
        <end position="188"/>
    </location>
</feature>
<gene>
    <name evidence="9" type="ORF">WKV44_06980</name>
</gene>
<keyword evidence="6 7" id="KW-0472">Membrane</keyword>
<comment type="similarity">
    <text evidence="7">Belongs to the binding-protein-dependent transport system permease family.</text>
</comment>
<feature type="transmembrane region" description="Helical" evidence="7">
    <location>
        <begin position="84"/>
        <end position="105"/>
    </location>
</feature>
<keyword evidence="2 7" id="KW-0813">Transport</keyword>
<dbReference type="PANTHER" id="PTHR30193">
    <property type="entry name" value="ABC TRANSPORTER PERMEASE PROTEIN"/>
    <property type="match status" value="1"/>
</dbReference>
<dbReference type="PROSITE" id="PS50928">
    <property type="entry name" value="ABC_TM1"/>
    <property type="match status" value="1"/>
</dbReference>
<dbReference type="InterPro" id="IPR035906">
    <property type="entry name" value="MetI-like_sf"/>
</dbReference>
<keyword evidence="10" id="KW-1185">Reference proteome</keyword>
<dbReference type="PANTHER" id="PTHR30193:SF1">
    <property type="entry name" value="ABC TRANSPORTER PERMEASE PROTEIN YESP-RELATED"/>
    <property type="match status" value="1"/>
</dbReference>
<dbReference type="SUPFAM" id="SSF161098">
    <property type="entry name" value="MetI-like"/>
    <property type="match status" value="1"/>
</dbReference>
<feature type="transmembrane region" description="Helical" evidence="7">
    <location>
        <begin position="117"/>
        <end position="137"/>
    </location>
</feature>
<keyword evidence="5 7" id="KW-1133">Transmembrane helix</keyword>